<gene>
    <name evidence="2" type="ORF">AAFH96_20900</name>
</gene>
<organism evidence="2 3">
    <name type="scientific">Polymorphospora lycopeni</name>
    <dbReference type="NCBI Taxonomy" id="3140240"/>
    <lineage>
        <taxon>Bacteria</taxon>
        <taxon>Bacillati</taxon>
        <taxon>Actinomycetota</taxon>
        <taxon>Actinomycetes</taxon>
        <taxon>Micromonosporales</taxon>
        <taxon>Micromonosporaceae</taxon>
        <taxon>Polymorphospora</taxon>
    </lineage>
</organism>
<accession>A0ABV5CU68</accession>
<protein>
    <submittedName>
        <fullName evidence="2">Uncharacterized protein</fullName>
    </submittedName>
</protein>
<feature type="compositionally biased region" description="Basic residues" evidence="1">
    <location>
        <begin position="94"/>
        <end position="108"/>
    </location>
</feature>
<evidence type="ECO:0000313" key="3">
    <source>
        <dbReference type="Proteomes" id="UP001582793"/>
    </source>
</evidence>
<evidence type="ECO:0000313" key="2">
    <source>
        <dbReference type="EMBL" id="MFB6395549.1"/>
    </source>
</evidence>
<dbReference type="EMBL" id="JBCGDC010000062">
    <property type="protein sequence ID" value="MFB6395549.1"/>
    <property type="molecule type" value="Genomic_DNA"/>
</dbReference>
<evidence type="ECO:0000256" key="1">
    <source>
        <dbReference type="SAM" id="MobiDB-lite"/>
    </source>
</evidence>
<reference evidence="2 3" key="1">
    <citation type="submission" date="2024-04" db="EMBL/GenBank/DDBJ databases">
        <title>Polymorphospora sp. isolated from Baiyangdian Lake in Xiong'an New Area.</title>
        <authorList>
            <person name="Zhang X."/>
            <person name="Liu J."/>
        </authorList>
    </citation>
    <scope>NUCLEOTIDE SEQUENCE [LARGE SCALE GENOMIC DNA]</scope>
    <source>
        <strain evidence="2 3">2-325</strain>
    </source>
</reference>
<keyword evidence="3" id="KW-1185">Reference proteome</keyword>
<name>A0ABV5CU68_9ACTN</name>
<comment type="caution">
    <text evidence="2">The sequence shown here is derived from an EMBL/GenBank/DDBJ whole genome shotgun (WGS) entry which is preliminary data.</text>
</comment>
<dbReference type="RefSeq" id="WP_375735310.1">
    <property type="nucleotide sequence ID" value="NZ_JBCGDC010000062.1"/>
</dbReference>
<feature type="region of interest" description="Disordered" evidence="1">
    <location>
        <begin position="84"/>
        <end position="108"/>
    </location>
</feature>
<proteinExistence type="predicted"/>
<sequence>MISMVLAGLILAGMGGPTKRVQDTYVAGSPDGSAIIVTTKVPRPATVAALREAFGTERVSALGLASPPPPGRARGQWAADLLGPVRRGQPGRGLPRRVRRATPTTVRR</sequence>
<dbReference type="Proteomes" id="UP001582793">
    <property type="component" value="Unassembled WGS sequence"/>
</dbReference>